<protein>
    <submittedName>
        <fullName evidence="2">Uncharacterized protein</fullName>
    </submittedName>
</protein>
<comment type="caution">
    <text evidence="2">The sequence shown here is derived from an EMBL/GenBank/DDBJ whole genome shotgun (WGS) entry which is preliminary data.</text>
</comment>
<reference evidence="2 3" key="1">
    <citation type="submission" date="2018-03" db="EMBL/GenBank/DDBJ databases">
        <title>Genomic Encyclopedia of Archaeal and Bacterial Type Strains, Phase II (KMG-II): from individual species to whole genera.</title>
        <authorList>
            <person name="Goeker M."/>
        </authorList>
    </citation>
    <scope>NUCLEOTIDE SEQUENCE [LARGE SCALE GENOMIC DNA]</scope>
    <source>
        <strain evidence="2 3">DSM 27267</strain>
    </source>
</reference>
<gene>
    <name evidence="2" type="ORF">CLV93_1019</name>
    <name evidence="1" type="ORF">JCM18694_38480</name>
</gene>
<dbReference type="EMBL" id="BLAU01000001">
    <property type="protein sequence ID" value="GET23602.1"/>
    <property type="molecule type" value="Genomic_DNA"/>
</dbReference>
<reference evidence="1 4" key="2">
    <citation type="submission" date="2019-10" db="EMBL/GenBank/DDBJ databases">
        <title>Prolixibacter strains distinguished by the presence of nitrate reductase genes were adept at nitrate-dependent anaerobic corrosion of metallic iron and carbon steel.</title>
        <authorList>
            <person name="Iino T."/>
            <person name="Shono N."/>
            <person name="Ito K."/>
            <person name="Nakamura R."/>
            <person name="Sueoka K."/>
            <person name="Harayama S."/>
            <person name="Ohkuma M."/>
        </authorList>
    </citation>
    <scope>NUCLEOTIDE SEQUENCE [LARGE SCALE GENOMIC DNA]</scope>
    <source>
        <strain evidence="1 4">MIC1-1</strain>
    </source>
</reference>
<dbReference type="EMBL" id="PYGC01000001">
    <property type="protein sequence ID" value="PSK85060.1"/>
    <property type="molecule type" value="Genomic_DNA"/>
</dbReference>
<evidence type="ECO:0000313" key="2">
    <source>
        <dbReference type="EMBL" id="PSK85060.1"/>
    </source>
</evidence>
<evidence type="ECO:0000313" key="1">
    <source>
        <dbReference type="EMBL" id="GET23602.1"/>
    </source>
</evidence>
<proteinExistence type="predicted"/>
<evidence type="ECO:0000313" key="4">
    <source>
        <dbReference type="Proteomes" id="UP000396862"/>
    </source>
</evidence>
<dbReference type="Proteomes" id="UP000396862">
    <property type="component" value="Unassembled WGS sequence"/>
</dbReference>
<dbReference type="RefSeq" id="WP_153637070.1">
    <property type="nucleotide sequence ID" value="NZ_BLAU01000001.1"/>
</dbReference>
<organism evidence="2 3">
    <name type="scientific">Prolixibacter denitrificans</name>
    <dbReference type="NCBI Taxonomy" id="1541063"/>
    <lineage>
        <taxon>Bacteria</taxon>
        <taxon>Pseudomonadati</taxon>
        <taxon>Bacteroidota</taxon>
        <taxon>Bacteroidia</taxon>
        <taxon>Marinilabiliales</taxon>
        <taxon>Prolixibacteraceae</taxon>
        <taxon>Prolixibacter</taxon>
    </lineage>
</organism>
<name>A0A2P8CJA8_9BACT</name>
<dbReference type="AlphaFoldDB" id="A0A2P8CJA8"/>
<evidence type="ECO:0000313" key="3">
    <source>
        <dbReference type="Proteomes" id="UP000240621"/>
    </source>
</evidence>
<accession>A0A2P8CJA8</accession>
<sequence>MSVLFNSDRPAAISLIQEHGYEKFANYMVKNKLMTIKRKGEKPVLN</sequence>
<dbReference type="OrthoDB" id="1071806at2"/>
<dbReference type="Proteomes" id="UP000240621">
    <property type="component" value="Unassembled WGS sequence"/>
</dbReference>
<keyword evidence="4" id="KW-1185">Reference proteome</keyword>